<organism evidence="2 3">
    <name type="scientific">Mortierella isabellina</name>
    <name type="common">Filamentous fungus</name>
    <name type="synonym">Umbelopsis isabellina</name>
    <dbReference type="NCBI Taxonomy" id="91625"/>
    <lineage>
        <taxon>Eukaryota</taxon>
        <taxon>Fungi</taxon>
        <taxon>Fungi incertae sedis</taxon>
        <taxon>Mucoromycota</taxon>
        <taxon>Mucoromycotina</taxon>
        <taxon>Umbelopsidomycetes</taxon>
        <taxon>Umbelopsidales</taxon>
        <taxon>Umbelopsidaceae</taxon>
        <taxon>Umbelopsis</taxon>
    </lineage>
</organism>
<dbReference type="EMBL" id="JAEPQZ010000007">
    <property type="protein sequence ID" value="KAG2179048.1"/>
    <property type="molecule type" value="Genomic_DNA"/>
</dbReference>
<keyword evidence="1" id="KW-0732">Signal</keyword>
<evidence type="ECO:0000313" key="2">
    <source>
        <dbReference type="EMBL" id="KAG2179048.1"/>
    </source>
</evidence>
<comment type="caution">
    <text evidence="2">The sequence shown here is derived from an EMBL/GenBank/DDBJ whole genome shotgun (WGS) entry which is preliminary data.</text>
</comment>
<feature type="signal peptide" evidence="1">
    <location>
        <begin position="1"/>
        <end position="18"/>
    </location>
</feature>
<dbReference type="AlphaFoldDB" id="A0A8H7UGI2"/>
<keyword evidence="3" id="KW-1185">Reference proteome</keyword>
<proteinExistence type="predicted"/>
<dbReference type="OrthoDB" id="2387215at2759"/>
<dbReference type="Proteomes" id="UP000654370">
    <property type="component" value="Unassembled WGS sequence"/>
</dbReference>
<reference evidence="2" key="1">
    <citation type="submission" date="2020-12" db="EMBL/GenBank/DDBJ databases">
        <title>Metabolic potential, ecology and presence of endohyphal bacteria is reflected in genomic diversity of Mucoromycotina.</title>
        <authorList>
            <person name="Muszewska A."/>
            <person name="Okrasinska A."/>
            <person name="Steczkiewicz K."/>
            <person name="Drgas O."/>
            <person name="Orlowska M."/>
            <person name="Perlinska-Lenart U."/>
            <person name="Aleksandrzak-Piekarczyk T."/>
            <person name="Szatraj K."/>
            <person name="Zielenkiewicz U."/>
            <person name="Pilsyk S."/>
            <person name="Malc E."/>
            <person name="Mieczkowski P."/>
            <person name="Kruszewska J.S."/>
            <person name="Biernat P."/>
            <person name="Pawlowska J."/>
        </authorList>
    </citation>
    <scope>NUCLEOTIDE SEQUENCE</scope>
    <source>
        <strain evidence="2">WA0000067209</strain>
    </source>
</reference>
<accession>A0A8H7UGI2</accession>
<evidence type="ECO:0000313" key="3">
    <source>
        <dbReference type="Proteomes" id="UP000654370"/>
    </source>
</evidence>
<sequence>MKLVFILLALFAIAGTLANSFKITKPHKYQTWKVGSTQTIQISGDFKDGDTVAFFFSENRSTLLGGGPSQQKTFKVTVPECAISPPGNYTTLIAVQRFDNYLDAVQVAPIRVIG</sequence>
<name>A0A8H7UGI2_MORIS</name>
<protein>
    <submittedName>
        <fullName evidence="2">Uncharacterized protein</fullName>
    </submittedName>
</protein>
<gene>
    <name evidence="2" type="ORF">INT43_001897</name>
</gene>
<feature type="chain" id="PRO_5034906185" evidence="1">
    <location>
        <begin position="19"/>
        <end position="114"/>
    </location>
</feature>
<evidence type="ECO:0000256" key="1">
    <source>
        <dbReference type="SAM" id="SignalP"/>
    </source>
</evidence>